<accession>A0AB73BTN4</accession>
<reference evidence="2 3" key="1">
    <citation type="submission" date="2014-01" db="EMBL/GenBank/DDBJ databases">
        <title>Comparative genomics of Fusobacterium necrophorum wild isolates.</title>
        <authorList>
            <person name="Kittichotirat W."/>
            <person name="Bumgarner R.E."/>
            <person name="Lawrence P."/>
        </authorList>
    </citation>
    <scope>NUCLEOTIDE SEQUENCE [LARGE SCALE GENOMIC DNA]</scope>
    <source>
        <strain evidence="2 3">BL</strain>
    </source>
</reference>
<dbReference type="Pfam" id="PF01610">
    <property type="entry name" value="DDE_Tnp_ISL3"/>
    <property type="match status" value="1"/>
</dbReference>
<gene>
    <name evidence="2" type="ORF">FUSO3_11805</name>
</gene>
<evidence type="ECO:0000313" key="2">
    <source>
        <dbReference type="EMBL" id="KDE60802.1"/>
    </source>
</evidence>
<feature type="domain" description="Transposase IS204/IS1001/IS1096/IS1165 DDE" evidence="1">
    <location>
        <begin position="4"/>
        <end position="59"/>
    </location>
</feature>
<dbReference type="InterPro" id="IPR002560">
    <property type="entry name" value="Transposase_DDE"/>
</dbReference>
<dbReference type="Proteomes" id="UP000027473">
    <property type="component" value="Unassembled WGS sequence"/>
</dbReference>
<name>A0AB73BTN4_9FUSO</name>
<protein>
    <recommendedName>
        <fullName evidence="1">Transposase IS204/IS1001/IS1096/IS1165 DDE domain-containing protein</fullName>
    </recommendedName>
</protein>
<dbReference type="EMBL" id="JAAC01000224">
    <property type="protein sequence ID" value="KDE60802.1"/>
    <property type="molecule type" value="Genomic_DNA"/>
</dbReference>
<sequence>MSPRIQTTRKTLRKYREYIQNTLETTYTNGPLEGINHFMKSIKPVAFGFHRFSHFWQKILIIQGIAQINPNF</sequence>
<organism evidence="2 3">
    <name type="scientific">Fusobacterium necrophorum BL</name>
    <dbReference type="NCBI Taxonomy" id="1441732"/>
    <lineage>
        <taxon>Bacteria</taxon>
        <taxon>Fusobacteriati</taxon>
        <taxon>Fusobacteriota</taxon>
        <taxon>Fusobacteriia</taxon>
        <taxon>Fusobacteriales</taxon>
        <taxon>Fusobacteriaceae</taxon>
        <taxon>Fusobacterium</taxon>
    </lineage>
</organism>
<evidence type="ECO:0000313" key="3">
    <source>
        <dbReference type="Proteomes" id="UP000027473"/>
    </source>
</evidence>
<evidence type="ECO:0000259" key="1">
    <source>
        <dbReference type="Pfam" id="PF01610"/>
    </source>
</evidence>
<dbReference type="AlphaFoldDB" id="A0AB73BTN4"/>
<proteinExistence type="predicted"/>
<comment type="caution">
    <text evidence="2">The sequence shown here is derived from an EMBL/GenBank/DDBJ whole genome shotgun (WGS) entry which is preliminary data.</text>
</comment>